<feature type="transmembrane region" description="Helical" evidence="1">
    <location>
        <begin position="126"/>
        <end position="155"/>
    </location>
</feature>
<keyword evidence="1" id="KW-0472">Membrane</keyword>
<evidence type="ECO:0000313" key="2">
    <source>
        <dbReference type="EMBL" id="TFV11115.1"/>
    </source>
</evidence>
<dbReference type="EMBL" id="SPPA01000007">
    <property type="protein sequence ID" value="TFV11115.1"/>
    <property type="molecule type" value="Genomic_DNA"/>
</dbReference>
<sequence>MNESFTKWVNTSGRASRFEFIILTIISLVALILITSLFIELFQAFSKEQAQQLYSRNYVEHSIYTAIIELSATGRLDATANSLYQDIESVTLPNLIKAALTYLLFLPFAIVWIAGAVRRLHDIGTFGWWVLLILAPIWLFFDNWVIMIPLLFLFFKKGQDFHNKYGAPPHNPNAPTPLEMPKESEKLAKFESNVLKVVDNIKLILKPYWDLLLSKIKK</sequence>
<dbReference type="OrthoDB" id="9812349at2"/>
<dbReference type="Proteomes" id="UP000297396">
    <property type="component" value="Unassembled WGS sequence"/>
</dbReference>
<dbReference type="PANTHER" id="PTHR34980">
    <property type="entry name" value="INNER MEMBRANE PROTEIN-RELATED-RELATED"/>
    <property type="match status" value="1"/>
</dbReference>
<dbReference type="AlphaFoldDB" id="A0A4Y9K341"/>
<keyword evidence="1" id="KW-1133">Transmembrane helix</keyword>
<protein>
    <submittedName>
        <fullName evidence="2">DUF805 domain-containing protein</fullName>
    </submittedName>
</protein>
<evidence type="ECO:0000313" key="3">
    <source>
        <dbReference type="Proteomes" id="UP000297396"/>
    </source>
</evidence>
<accession>A0A4Y9K341</accession>
<dbReference type="RefSeq" id="WP_135055245.1">
    <property type="nucleotide sequence ID" value="NZ_JADGLC010000007.1"/>
</dbReference>
<organism evidence="2 3">
    <name type="scientific">Muribacter muris</name>
    <dbReference type="NCBI Taxonomy" id="67855"/>
    <lineage>
        <taxon>Bacteria</taxon>
        <taxon>Pseudomonadati</taxon>
        <taxon>Pseudomonadota</taxon>
        <taxon>Gammaproteobacteria</taxon>
        <taxon>Pasteurellales</taxon>
        <taxon>Pasteurellaceae</taxon>
        <taxon>Muribacter</taxon>
    </lineage>
</organism>
<gene>
    <name evidence="2" type="ORF">E4T80_04230</name>
</gene>
<feature type="transmembrane region" description="Helical" evidence="1">
    <location>
        <begin position="95"/>
        <end position="114"/>
    </location>
</feature>
<comment type="caution">
    <text evidence="2">The sequence shown here is derived from an EMBL/GenBank/DDBJ whole genome shotgun (WGS) entry which is preliminary data.</text>
</comment>
<reference evidence="2 3" key="1">
    <citation type="submission" date="2019-03" db="EMBL/GenBank/DDBJ databases">
        <title>Diversity of the mouse oral microbiome.</title>
        <authorList>
            <person name="Joseph S."/>
            <person name="Aduse-Opoku J."/>
            <person name="Curtis M."/>
            <person name="Wade W."/>
            <person name="Hashim A."/>
        </authorList>
    </citation>
    <scope>NUCLEOTIDE SEQUENCE [LARGE SCALE GENOMIC DNA]</scope>
    <source>
        <strain evidence="2 3">WT12</strain>
    </source>
</reference>
<proteinExistence type="predicted"/>
<dbReference type="Pfam" id="PF05656">
    <property type="entry name" value="DUF805"/>
    <property type="match status" value="1"/>
</dbReference>
<keyword evidence="1" id="KW-0812">Transmembrane</keyword>
<dbReference type="GO" id="GO:0005886">
    <property type="term" value="C:plasma membrane"/>
    <property type="evidence" value="ECO:0007669"/>
    <property type="project" value="TreeGrafter"/>
</dbReference>
<evidence type="ECO:0000256" key="1">
    <source>
        <dbReference type="SAM" id="Phobius"/>
    </source>
</evidence>
<name>A0A4Y9K341_9PAST</name>
<dbReference type="InterPro" id="IPR008523">
    <property type="entry name" value="DUF805"/>
</dbReference>
<feature type="transmembrane region" description="Helical" evidence="1">
    <location>
        <begin position="20"/>
        <end position="42"/>
    </location>
</feature>